<dbReference type="PROSITE" id="PS00624">
    <property type="entry name" value="GMC_OXRED_2"/>
    <property type="match status" value="1"/>
</dbReference>
<dbReference type="PROSITE" id="PS00623">
    <property type="entry name" value="GMC_OXRED_1"/>
    <property type="match status" value="1"/>
</dbReference>
<dbReference type="Proteomes" id="UP000234190">
    <property type="component" value="Unassembled WGS sequence"/>
</dbReference>
<comment type="caution">
    <text evidence="9">The sequence shown here is derived from an EMBL/GenBank/DDBJ whole genome shotgun (WGS) entry which is preliminary data.</text>
</comment>
<accession>A0A2N4U4B1</accession>
<dbReference type="SUPFAM" id="SSF51905">
    <property type="entry name" value="FAD/NAD(P)-binding domain"/>
    <property type="match status" value="1"/>
</dbReference>
<dbReference type="Gene3D" id="3.30.560.10">
    <property type="entry name" value="Glucose Oxidase, domain 3"/>
    <property type="match status" value="1"/>
</dbReference>
<dbReference type="Pfam" id="PF05199">
    <property type="entry name" value="GMC_oxred_C"/>
    <property type="match status" value="1"/>
</dbReference>
<evidence type="ECO:0000313" key="10">
    <source>
        <dbReference type="Proteomes" id="UP000234190"/>
    </source>
</evidence>
<dbReference type="PANTHER" id="PTHR11552:SF147">
    <property type="entry name" value="CHOLINE DEHYDROGENASE, MITOCHONDRIAL"/>
    <property type="match status" value="1"/>
</dbReference>
<feature type="binding site" evidence="5">
    <location>
        <begin position="510"/>
        <end position="511"/>
    </location>
    <ligand>
        <name>FAD</name>
        <dbReference type="ChEBI" id="CHEBI:57692"/>
    </ligand>
</feature>
<evidence type="ECO:0000256" key="3">
    <source>
        <dbReference type="ARBA" id="ARBA00022630"/>
    </source>
</evidence>
<dbReference type="PIRSF" id="PIRSF000137">
    <property type="entry name" value="Alcohol_oxidase"/>
    <property type="match status" value="1"/>
</dbReference>
<evidence type="ECO:0000256" key="4">
    <source>
        <dbReference type="ARBA" id="ARBA00022827"/>
    </source>
</evidence>
<dbReference type="GO" id="GO:0050660">
    <property type="term" value="F:flavin adenine dinucleotide binding"/>
    <property type="evidence" value="ECO:0007669"/>
    <property type="project" value="InterPro"/>
</dbReference>
<feature type="domain" description="Glucose-methanol-choline oxidoreductase N-terminal" evidence="8">
    <location>
        <begin position="291"/>
        <end position="305"/>
    </location>
</feature>
<dbReference type="Gene3D" id="3.50.50.60">
    <property type="entry name" value="FAD/NAD(P)-binding domain"/>
    <property type="match status" value="1"/>
</dbReference>
<dbReference type="Pfam" id="PF00732">
    <property type="entry name" value="GMC_oxred_N"/>
    <property type="match status" value="1"/>
</dbReference>
<comment type="cofactor">
    <cofactor evidence="1 5">
        <name>FAD</name>
        <dbReference type="ChEBI" id="CHEBI:57692"/>
    </cofactor>
</comment>
<dbReference type="InterPro" id="IPR007867">
    <property type="entry name" value="GMC_OxRtase_C"/>
</dbReference>
<evidence type="ECO:0000259" key="7">
    <source>
        <dbReference type="PROSITE" id="PS00623"/>
    </source>
</evidence>
<keyword evidence="10" id="KW-1185">Reference proteome</keyword>
<keyword evidence="3 6" id="KW-0285">Flavoprotein</keyword>
<dbReference type="InterPro" id="IPR012132">
    <property type="entry name" value="GMC_OxRdtase"/>
</dbReference>
<proteinExistence type="inferred from homology"/>
<protein>
    <submittedName>
        <fullName evidence="9">Glucose-methanol-choline oxidoreductase</fullName>
    </submittedName>
</protein>
<dbReference type="InterPro" id="IPR036188">
    <property type="entry name" value="FAD/NAD-bd_sf"/>
</dbReference>
<sequence>MRPARHRRCEDGSERALQLSPRLLQAPGGQVMMPREEEQYDFIVVGAGSAGCALAYRLTESGRNRVLLLEAGGKDDNVWIHVPLGVGKLLTNSKYVWKFETEPQESMKQQRIYWPRGKVLGGSSALNGMAYVWGDPKEYDSWQQLGVSGWSFNDLLPCFKRLEKNVYSSSPNRGKDGLVPILDRAAVDTDPISDAYIEACRQAGIPTTADYNSVDYEGVRYLEQNALNGRRWSSAVSYLKPALKRPNLVVRTNAIVQRVCISNKRCVGVDYHWQGKVIRAGTKGEVILCAGAIQSPQLLELSGIGRHGVLEAAGVALQHELPAVGENMSDHLQVRCAFRSHLSGTINDLMHSPLTKVLVGLQYLLTRKGLLASTSSTAHAIARTQDTLGHPDVMVRIYHISGKDRYSRSPGAGIDPWSGFSIGGFKLYPKSRGSVHVRSADPLIAPVIQPNYLQDQEDQETVVGLLRLIRKISIQSAFASVIESEQRPGPAVDSHDELLDYARQIGQTAWHTVGTCRMGANPESSVVDSRLRVHGIAGLRVADISVMPTIASSNTHAPAMMIGERAADFLLEDAAHLKSAAANASVA</sequence>
<dbReference type="InterPro" id="IPR000172">
    <property type="entry name" value="GMC_OxRdtase_N"/>
</dbReference>
<evidence type="ECO:0000259" key="8">
    <source>
        <dbReference type="PROSITE" id="PS00624"/>
    </source>
</evidence>
<dbReference type="GO" id="GO:0016614">
    <property type="term" value="F:oxidoreductase activity, acting on CH-OH group of donors"/>
    <property type="evidence" value="ECO:0007669"/>
    <property type="project" value="InterPro"/>
</dbReference>
<evidence type="ECO:0000256" key="6">
    <source>
        <dbReference type="RuleBase" id="RU003968"/>
    </source>
</evidence>
<dbReference type="EMBL" id="PDNW01000008">
    <property type="protein sequence ID" value="PLC49858.1"/>
    <property type="molecule type" value="Genomic_DNA"/>
</dbReference>
<dbReference type="PANTHER" id="PTHR11552">
    <property type="entry name" value="GLUCOSE-METHANOL-CHOLINE GMC OXIDOREDUCTASE"/>
    <property type="match status" value="1"/>
</dbReference>
<gene>
    <name evidence="9" type="ORF">CR159_11265</name>
</gene>
<feature type="binding site" evidence="5">
    <location>
        <position position="256"/>
    </location>
    <ligand>
        <name>FAD</name>
        <dbReference type="ChEBI" id="CHEBI:57692"/>
    </ligand>
</feature>
<evidence type="ECO:0000313" key="9">
    <source>
        <dbReference type="EMBL" id="PLC49858.1"/>
    </source>
</evidence>
<keyword evidence="4 5" id="KW-0274">FAD</keyword>
<dbReference type="AlphaFoldDB" id="A0A2N4U4B1"/>
<evidence type="ECO:0000256" key="1">
    <source>
        <dbReference type="ARBA" id="ARBA00001974"/>
    </source>
</evidence>
<comment type="similarity">
    <text evidence="2 6">Belongs to the GMC oxidoreductase family.</text>
</comment>
<reference evidence="9 10" key="1">
    <citation type="submission" date="2017-10" db="EMBL/GenBank/DDBJ databases">
        <title>Two draft genome sequences of Pusillimonas sp. strains isolated from a nitrate- and radionuclide-contaminated groundwater in Russia.</title>
        <authorList>
            <person name="Grouzdev D.S."/>
            <person name="Tourova T.P."/>
            <person name="Goeva M.A."/>
            <person name="Babich T.L."/>
            <person name="Sokolova D.S."/>
            <person name="Abdullin R."/>
            <person name="Poltaraus A.B."/>
            <person name="Toshchakov S.V."/>
            <person name="Nazina T.N."/>
        </authorList>
    </citation>
    <scope>NUCLEOTIDE SEQUENCE [LARGE SCALE GENOMIC DNA]</scope>
    <source>
        <strain evidence="9 10">JR1/69-3-13</strain>
    </source>
</reference>
<dbReference type="SUPFAM" id="SSF54373">
    <property type="entry name" value="FAD-linked reductases, C-terminal domain"/>
    <property type="match status" value="1"/>
</dbReference>
<name>A0A2N4U4B1_9BURK</name>
<feature type="domain" description="Glucose-methanol-choline oxidoreductase N-terminal" evidence="7">
    <location>
        <begin position="117"/>
        <end position="140"/>
    </location>
</feature>
<evidence type="ECO:0000256" key="5">
    <source>
        <dbReference type="PIRSR" id="PIRSR000137-2"/>
    </source>
</evidence>
<evidence type="ECO:0000256" key="2">
    <source>
        <dbReference type="ARBA" id="ARBA00010790"/>
    </source>
</evidence>
<organism evidence="9 10">
    <name type="scientific">Pollutimonas subterranea</name>
    <dbReference type="NCBI Taxonomy" id="2045210"/>
    <lineage>
        <taxon>Bacteria</taxon>
        <taxon>Pseudomonadati</taxon>
        <taxon>Pseudomonadota</taxon>
        <taxon>Betaproteobacteria</taxon>
        <taxon>Burkholderiales</taxon>
        <taxon>Alcaligenaceae</taxon>
        <taxon>Pollutimonas</taxon>
    </lineage>
</organism>
<feature type="binding site" evidence="5">
    <location>
        <position position="119"/>
    </location>
    <ligand>
        <name>FAD</name>
        <dbReference type="ChEBI" id="CHEBI:57692"/>
    </ligand>
</feature>